<protein>
    <submittedName>
        <fullName evidence="1">Uncharacterized protein</fullName>
    </submittedName>
</protein>
<dbReference type="Proteomes" id="UP000198894">
    <property type="component" value="Unassembled WGS sequence"/>
</dbReference>
<evidence type="ECO:0000313" key="1">
    <source>
        <dbReference type="EMBL" id="SDK06552.1"/>
    </source>
</evidence>
<dbReference type="RefSeq" id="WP_029354901.1">
    <property type="nucleotide sequence ID" value="NZ_FNEE01000011.1"/>
</dbReference>
<dbReference type="AlphaFoldDB" id="A0A1G8YUK9"/>
<sequence length="82" mass="9087">MHDSNICVFPLHRRRTLVESIAQALETKNGEAASAFWRCAAKKMLIQLSDVGIAPEFAAQEVGRLLHAVLDDMANRTVMHIA</sequence>
<dbReference type="EMBL" id="FNEE01000011">
    <property type="protein sequence ID" value="SDK06552.1"/>
    <property type="molecule type" value="Genomic_DNA"/>
</dbReference>
<accession>A0A1G8YUK9</accession>
<reference evidence="2" key="1">
    <citation type="submission" date="2016-10" db="EMBL/GenBank/DDBJ databases">
        <authorList>
            <person name="Varghese N."/>
            <person name="Submissions S."/>
        </authorList>
    </citation>
    <scope>NUCLEOTIDE SEQUENCE [LARGE SCALE GENOMIC DNA]</scope>
    <source>
        <strain evidence="2">CGMCC 1.11022</strain>
    </source>
</reference>
<gene>
    <name evidence="1" type="ORF">SAMN05428953_11188</name>
</gene>
<dbReference type="InterPro" id="IPR045720">
    <property type="entry name" value="DUF6074"/>
</dbReference>
<organism evidence="1 2">
    <name type="scientific">Mesorhizobium muleiense</name>
    <dbReference type="NCBI Taxonomy" id="1004279"/>
    <lineage>
        <taxon>Bacteria</taxon>
        <taxon>Pseudomonadati</taxon>
        <taxon>Pseudomonadota</taxon>
        <taxon>Alphaproteobacteria</taxon>
        <taxon>Hyphomicrobiales</taxon>
        <taxon>Phyllobacteriaceae</taxon>
        <taxon>Mesorhizobium</taxon>
    </lineage>
</organism>
<dbReference type="Pfam" id="PF19551">
    <property type="entry name" value="DUF6074"/>
    <property type="match status" value="1"/>
</dbReference>
<keyword evidence="2" id="KW-1185">Reference proteome</keyword>
<name>A0A1G8YUK9_9HYPH</name>
<proteinExistence type="predicted"/>
<evidence type="ECO:0000313" key="2">
    <source>
        <dbReference type="Proteomes" id="UP000198894"/>
    </source>
</evidence>